<sequence length="69" mass="7534">MWPGVRLMQLPPFSPPPRARPKCYTGRARWETASLQGEPLTGSSSWSGPAGPGVFRVQLRSPGERQEAA</sequence>
<dbReference type="AlphaFoldDB" id="A0AAV7TB68"/>
<keyword evidence="3" id="KW-1185">Reference proteome</keyword>
<feature type="region of interest" description="Disordered" evidence="1">
    <location>
        <begin position="35"/>
        <end position="69"/>
    </location>
</feature>
<feature type="compositionally biased region" description="Low complexity" evidence="1">
    <location>
        <begin position="42"/>
        <end position="53"/>
    </location>
</feature>
<feature type="region of interest" description="Disordered" evidence="1">
    <location>
        <begin position="1"/>
        <end position="22"/>
    </location>
</feature>
<proteinExistence type="predicted"/>
<name>A0AAV7TB68_PLEWA</name>
<organism evidence="2 3">
    <name type="scientific">Pleurodeles waltl</name>
    <name type="common">Iberian ribbed newt</name>
    <dbReference type="NCBI Taxonomy" id="8319"/>
    <lineage>
        <taxon>Eukaryota</taxon>
        <taxon>Metazoa</taxon>
        <taxon>Chordata</taxon>
        <taxon>Craniata</taxon>
        <taxon>Vertebrata</taxon>
        <taxon>Euteleostomi</taxon>
        <taxon>Amphibia</taxon>
        <taxon>Batrachia</taxon>
        <taxon>Caudata</taxon>
        <taxon>Salamandroidea</taxon>
        <taxon>Salamandridae</taxon>
        <taxon>Pleurodelinae</taxon>
        <taxon>Pleurodeles</taxon>
    </lineage>
</organism>
<comment type="caution">
    <text evidence="2">The sequence shown here is derived from an EMBL/GenBank/DDBJ whole genome shotgun (WGS) entry which is preliminary data.</text>
</comment>
<protein>
    <submittedName>
        <fullName evidence="2">Uncharacterized protein</fullName>
    </submittedName>
</protein>
<dbReference type="EMBL" id="JANPWB010000007">
    <property type="protein sequence ID" value="KAJ1173556.1"/>
    <property type="molecule type" value="Genomic_DNA"/>
</dbReference>
<evidence type="ECO:0000256" key="1">
    <source>
        <dbReference type="SAM" id="MobiDB-lite"/>
    </source>
</evidence>
<reference evidence="2" key="1">
    <citation type="journal article" date="2022" name="bioRxiv">
        <title>Sequencing and chromosome-scale assembly of the giantPleurodeles waltlgenome.</title>
        <authorList>
            <person name="Brown T."/>
            <person name="Elewa A."/>
            <person name="Iarovenko S."/>
            <person name="Subramanian E."/>
            <person name="Araus A.J."/>
            <person name="Petzold A."/>
            <person name="Susuki M."/>
            <person name="Suzuki K.-i.T."/>
            <person name="Hayashi T."/>
            <person name="Toyoda A."/>
            <person name="Oliveira C."/>
            <person name="Osipova E."/>
            <person name="Leigh N.D."/>
            <person name="Simon A."/>
            <person name="Yun M.H."/>
        </authorList>
    </citation>
    <scope>NUCLEOTIDE SEQUENCE</scope>
    <source>
        <strain evidence="2">20211129_DDA</strain>
        <tissue evidence="2">Liver</tissue>
    </source>
</reference>
<accession>A0AAV7TB68</accession>
<gene>
    <name evidence="2" type="ORF">NDU88_005387</name>
</gene>
<dbReference type="Proteomes" id="UP001066276">
    <property type="component" value="Chromosome 4_1"/>
</dbReference>
<evidence type="ECO:0000313" key="2">
    <source>
        <dbReference type="EMBL" id="KAJ1173556.1"/>
    </source>
</evidence>
<evidence type="ECO:0000313" key="3">
    <source>
        <dbReference type="Proteomes" id="UP001066276"/>
    </source>
</evidence>